<dbReference type="PANTHER" id="PTHR30483">
    <property type="entry name" value="LEUCINE-SPECIFIC-BINDING PROTEIN"/>
    <property type="match status" value="1"/>
</dbReference>
<comment type="similarity">
    <text evidence="1">Belongs to the leucine-binding protein family.</text>
</comment>
<keyword evidence="7" id="KW-1185">Reference proteome</keyword>
<dbReference type="PROSITE" id="PS51257">
    <property type="entry name" value="PROKAR_LIPOPROTEIN"/>
    <property type="match status" value="1"/>
</dbReference>
<comment type="caution">
    <text evidence="6">The sequence shown here is derived from an EMBL/GenBank/DDBJ whole genome shotgun (WGS) entry which is preliminary data.</text>
</comment>
<dbReference type="InterPro" id="IPR051010">
    <property type="entry name" value="BCAA_transport"/>
</dbReference>
<evidence type="ECO:0000256" key="2">
    <source>
        <dbReference type="ARBA" id="ARBA00022729"/>
    </source>
</evidence>
<evidence type="ECO:0000313" key="7">
    <source>
        <dbReference type="Proteomes" id="UP001291309"/>
    </source>
</evidence>
<evidence type="ECO:0000259" key="5">
    <source>
        <dbReference type="Pfam" id="PF13458"/>
    </source>
</evidence>
<name>A0ABU5H2Q4_9BACT</name>
<dbReference type="EMBL" id="JAXIVS010000004">
    <property type="protein sequence ID" value="MDY7227670.1"/>
    <property type="molecule type" value="Genomic_DNA"/>
</dbReference>
<dbReference type="SUPFAM" id="SSF53822">
    <property type="entry name" value="Periplasmic binding protein-like I"/>
    <property type="match status" value="1"/>
</dbReference>
<dbReference type="CDD" id="cd06347">
    <property type="entry name" value="PBP1_ABC_LivK_ligand_binding-like"/>
    <property type="match status" value="1"/>
</dbReference>
<protein>
    <submittedName>
        <fullName evidence="6">ABC transporter substrate-binding protein</fullName>
    </submittedName>
</protein>
<feature type="chain" id="PRO_5045647502" evidence="4">
    <location>
        <begin position="17"/>
        <end position="405"/>
    </location>
</feature>
<proteinExistence type="inferred from homology"/>
<dbReference type="Gene3D" id="3.40.50.2300">
    <property type="match status" value="2"/>
</dbReference>
<feature type="signal peptide" evidence="4">
    <location>
        <begin position="1"/>
        <end position="16"/>
    </location>
</feature>
<accession>A0ABU5H2Q4</accession>
<feature type="domain" description="Leucine-binding protein" evidence="5">
    <location>
        <begin position="59"/>
        <end position="394"/>
    </location>
</feature>
<evidence type="ECO:0000313" key="6">
    <source>
        <dbReference type="EMBL" id="MDY7227670.1"/>
    </source>
</evidence>
<feature type="region of interest" description="Disordered" evidence="3">
    <location>
        <begin position="21"/>
        <end position="52"/>
    </location>
</feature>
<organism evidence="6 7">
    <name type="scientific">Hyalangium rubrum</name>
    <dbReference type="NCBI Taxonomy" id="3103134"/>
    <lineage>
        <taxon>Bacteria</taxon>
        <taxon>Pseudomonadati</taxon>
        <taxon>Myxococcota</taxon>
        <taxon>Myxococcia</taxon>
        <taxon>Myxococcales</taxon>
        <taxon>Cystobacterineae</taxon>
        <taxon>Archangiaceae</taxon>
        <taxon>Hyalangium</taxon>
    </lineage>
</organism>
<evidence type="ECO:0000256" key="1">
    <source>
        <dbReference type="ARBA" id="ARBA00010062"/>
    </source>
</evidence>
<dbReference type="RefSeq" id="WP_321546385.1">
    <property type="nucleotide sequence ID" value="NZ_JAXIVS010000004.1"/>
</dbReference>
<dbReference type="InterPro" id="IPR028081">
    <property type="entry name" value="Leu-bd"/>
</dbReference>
<keyword evidence="2 4" id="KW-0732">Signal</keyword>
<dbReference type="InterPro" id="IPR028082">
    <property type="entry name" value="Peripla_BP_I"/>
</dbReference>
<dbReference type="Proteomes" id="UP001291309">
    <property type="component" value="Unassembled WGS sequence"/>
</dbReference>
<evidence type="ECO:0000256" key="4">
    <source>
        <dbReference type="SAM" id="SignalP"/>
    </source>
</evidence>
<dbReference type="PANTHER" id="PTHR30483:SF6">
    <property type="entry name" value="PERIPLASMIC BINDING PROTEIN OF ABC TRANSPORTER FOR NATURAL AMINO ACIDS"/>
    <property type="match status" value="1"/>
</dbReference>
<gene>
    <name evidence="6" type="ORF">SYV04_14750</name>
</gene>
<dbReference type="Pfam" id="PF13458">
    <property type="entry name" value="Peripla_BP_6"/>
    <property type="match status" value="1"/>
</dbReference>
<sequence>MRRFVPMLLAALAVMSAGCEKKTQPASPDTDASKQSAQAPAGNTAATPPAPSDANTLLLGVATSLTGGQATFGISTRNGIELAVKQANEAGGVKDKKLAMRVYDTQGKPEEAAQAVTRLITQDKVLVVLGDVASSNSLAMAEKAQAAGVPMITPSSTNPTVTEKGDYIFRACFIDPFQGFVMAKFARENLKLSQVAVLQDNKSAYSIGLKDVFTRKFTEMGGKIATIESFSQGDTDYRAQLTAIKKSQPEAIYVPGYYSEVGVIARQAKELGLNVPLLGGDGWDSEKLYELGGSAIQGSYFTNHYSPDNPDPRIQKFVADYKAAYGAVPDALAALAYDAANMAIDALKKAPDTSGPALRDTIAKTKDFPGVGGAITLDEKRNPVKAAVVLKVGDGKSDYVTTVNP</sequence>
<reference evidence="6 7" key="1">
    <citation type="submission" date="2023-12" db="EMBL/GenBank/DDBJ databases">
        <title>the genome sequence of Hyalangium sp. s54d21.</title>
        <authorList>
            <person name="Zhang X."/>
        </authorList>
    </citation>
    <scope>NUCLEOTIDE SEQUENCE [LARGE SCALE GENOMIC DNA]</scope>
    <source>
        <strain evidence="7">s54d21</strain>
    </source>
</reference>
<feature type="compositionally biased region" description="Low complexity" evidence="3">
    <location>
        <begin position="37"/>
        <end position="47"/>
    </location>
</feature>
<evidence type="ECO:0000256" key="3">
    <source>
        <dbReference type="SAM" id="MobiDB-lite"/>
    </source>
</evidence>